<dbReference type="AlphaFoldDB" id="A0A0C3JJ12"/>
<dbReference type="EMBL" id="KN831955">
    <property type="protein sequence ID" value="KIO09098.1"/>
    <property type="molecule type" value="Genomic_DNA"/>
</dbReference>
<reference evidence="2" key="2">
    <citation type="submission" date="2015-01" db="EMBL/GenBank/DDBJ databases">
        <title>Evolutionary Origins and Diversification of the Mycorrhizal Mutualists.</title>
        <authorList>
            <consortium name="DOE Joint Genome Institute"/>
            <consortium name="Mycorrhizal Genomics Consortium"/>
            <person name="Kohler A."/>
            <person name="Kuo A."/>
            <person name="Nagy L.G."/>
            <person name="Floudas D."/>
            <person name="Copeland A."/>
            <person name="Barry K.W."/>
            <person name="Cichocki N."/>
            <person name="Veneault-Fourrey C."/>
            <person name="LaButti K."/>
            <person name="Lindquist E.A."/>
            <person name="Lipzen A."/>
            <person name="Lundell T."/>
            <person name="Morin E."/>
            <person name="Murat C."/>
            <person name="Riley R."/>
            <person name="Ohm R."/>
            <person name="Sun H."/>
            <person name="Tunlid A."/>
            <person name="Henrissat B."/>
            <person name="Grigoriev I.V."/>
            <person name="Hibbett D.S."/>
            <person name="Martin F."/>
        </authorList>
    </citation>
    <scope>NUCLEOTIDE SEQUENCE [LARGE SCALE GENOMIC DNA]</scope>
    <source>
        <strain evidence="2">Marx 270</strain>
    </source>
</reference>
<dbReference type="HOGENOM" id="CLU_2016179_0_0_1"/>
<accession>A0A0C3JJ12</accession>
<reference evidence="1 2" key="1">
    <citation type="submission" date="2014-04" db="EMBL/GenBank/DDBJ databases">
        <authorList>
            <consortium name="DOE Joint Genome Institute"/>
            <person name="Kuo A."/>
            <person name="Kohler A."/>
            <person name="Costa M.D."/>
            <person name="Nagy L.G."/>
            <person name="Floudas D."/>
            <person name="Copeland A."/>
            <person name="Barry K.W."/>
            <person name="Cichocki N."/>
            <person name="Veneault-Fourrey C."/>
            <person name="LaButti K."/>
            <person name="Lindquist E.A."/>
            <person name="Lipzen A."/>
            <person name="Lundell T."/>
            <person name="Morin E."/>
            <person name="Murat C."/>
            <person name="Sun H."/>
            <person name="Tunlid A."/>
            <person name="Henrissat B."/>
            <person name="Grigoriev I.V."/>
            <person name="Hibbett D.S."/>
            <person name="Martin F."/>
            <person name="Nordberg H.P."/>
            <person name="Cantor M.N."/>
            <person name="Hua S.X."/>
        </authorList>
    </citation>
    <scope>NUCLEOTIDE SEQUENCE [LARGE SCALE GENOMIC DNA]</scope>
    <source>
        <strain evidence="1 2">Marx 270</strain>
    </source>
</reference>
<protein>
    <submittedName>
        <fullName evidence="1">Uncharacterized protein</fullName>
    </submittedName>
</protein>
<dbReference type="STRING" id="870435.A0A0C3JJ12"/>
<sequence>MLQLRSTGHPSRASSLHDLAQCLADRFRQQLTATDLAEAIALEQEVLQPLAREDPGYDVSRHCLTAYVQMKISSQVAMMSSDASGVTHFDVEQTIHNVVLETLETLPTRLLHTHSGVLCNRNA</sequence>
<evidence type="ECO:0000313" key="2">
    <source>
        <dbReference type="Proteomes" id="UP000054217"/>
    </source>
</evidence>
<dbReference type="Proteomes" id="UP000054217">
    <property type="component" value="Unassembled WGS sequence"/>
</dbReference>
<evidence type="ECO:0000313" key="1">
    <source>
        <dbReference type="EMBL" id="KIO09098.1"/>
    </source>
</evidence>
<dbReference type="InParanoid" id="A0A0C3JJ12"/>
<name>A0A0C3JJ12_PISTI</name>
<keyword evidence="2" id="KW-1185">Reference proteome</keyword>
<gene>
    <name evidence="1" type="ORF">M404DRAFT_306441</name>
</gene>
<organism evidence="1 2">
    <name type="scientific">Pisolithus tinctorius Marx 270</name>
    <dbReference type="NCBI Taxonomy" id="870435"/>
    <lineage>
        <taxon>Eukaryota</taxon>
        <taxon>Fungi</taxon>
        <taxon>Dikarya</taxon>
        <taxon>Basidiomycota</taxon>
        <taxon>Agaricomycotina</taxon>
        <taxon>Agaricomycetes</taxon>
        <taxon>Agaricomycetidae</taxon>
        <taxon>Boletales</taxon>
        <taxon>Sclerodermatineae</taxon>
        <taxon>Pisolithaceae</taxon>
        <taxon>Pisolithus</taxon>
    </lineage>
</organism>
<proteinExistence type="predicted"/>